<evidence type="ECO:0000313" key="3">
    <source>
        <dbReference type="Proteomes" id="UP000054783"/>
    </source>
</evidence>
<evidence type="ECO:0000313" key="2">
    <source>
        <dbReference type="EMBL" id="KRY04863.1"/>
    </source>
</evidence>
<gene>
    <name evidence="2" type="ORF">T12_10147</name>
</gene>
<accession>A0A0V0YX38</accession>
<comment type="caution">
    <text evidence="2">The sequence shown here is derived from an EMBL/GenBank/DDBJ whole genome shotgun (WGS) entry which is preliminary data.</text>
</comment>
<organism evidence="2 3">
    <name type="scientific">Trichinella patagoniensis</name>
    <dbReference type="NCBI Taxonomy" id="990121"/>
    <lineage>
        <taxon>Eukaryota</taxon>
        <taxon>Metazoa</taxon>
        <taxon>Ecdysozoa</taxon>
        <taxon>Nematoda</taxon>
        <taxon>Enoplea</taxon>
        <taxon>Dorylaimia</taxon>
        <taxon>Trichinellida</taxon>
        <taxon>Trichinellidae</taxon>
        <taxon>Trichinella</taxon>
    </lineage>
</organism>
<reference evidence="2 3" key="1">
    <citation type="submission" date="2015-01" db="EMBL/GenBank/DDBJ databases">
        <title>Evolution of Trichinella species and genotypes.</title>
        <authorList>
            <person name="Korhonen P.K."/>
            <person name="Edoardo P."/>
            <person name="Giuseppe L.R."/>
            <person name="Gasser R.B."/>
        </authorList>
    </citation>
    <scope>NUCLEOTIDE SEQUENCE [LARGE SCALE GENOMIC DNA]</scope>
    <source>
        <strain evidence="2">ISS2496</strain>
    </source>
</reference>
<dbReference type="Proteomes" id="UP000054783">
    <property type="component" value="Unassembled WGS sequence"/>
</dbReference>
<protein>
    <submittedName>
        <fullName evidence="2">Uncharacterized protein</fullName>
    </submittedName>
</protein>
<proteinExistence type="predicted"/>
<dbReference type="EMBL" id="JYDQ01001657">
    <property type="protein sequence ID" value="KRY04863.1"/>
    <property type="molecule type" value="Genomic_DNA"/>
</dbReference>
<name>A0A0V0YX38_9BILA</name>
<feature type="region of interest" description="Disordered" evidence="1">
    <location>
        <begin position="1"/>
        <end position="21"/>
    </location>
</feature>
<dbReference type="AlphaFoldDB" id="A0A0V0YX38"/>
<sequence length="43" mass="4904">MHRCESSSCRDTTQLHTQNTRVKLDEPSICRYGLGTLRPKGRA</sequence>
<evidence type="ECO:0000256" key="1">
    <source>
        <dbReference type="SAM" id="MobiDB-lite"/>
    </source>
</evidence>
<keyword evidence="3" id="KW-1185">Reference proteome</keyword>